<organism evidence="2 3">
    <name type="scientific">Pleurotus eryngii</name>
    <name type="common">Boletus of the steppes</name>
    <dbReference type="NCBI Taxonomy" id="5323"/>
    <lineage>
        <taxon>Eukaryota</taxon>
        <taxon>Fungi</taxon>
        <taxon>Dikarya</taxon>
        <taxon>Basidiomycota</taxon>
        <taxon>Agaricomycotina</taxon>
        <taxon>Agaricomycetes</taxon>
        <taxon>Agaricomycetidae</taxon>
        <taxon>Agaricales</taxon>
        <taxon>Pleurotineae</taxon>
        <taxon>Pleurotaceae</taxon>
        <taxon>Pleurotus</taxon>
    </lineage>
</organism>
<dbReference type="EMBL" id="MU154614">
    <property type="protein sequence ID" value="KAF9491693.1"/>
    <property type="molecule type" value="Genomic_DNA"/>
</dbReference>
<proteinExistence type="predicted"/>
<sequence length="228" mass="25196">MKPNSNQGREGDESTSEIRLGGSSPPVPHPPSRPLLALRSGAVIKNSYDRRLEYQKRTFGWLNAWLAMYHVRHCHPREFATKVATKELSRGVMSRLQSSLKSYWSAGLEHMLGRTPYDVVKGIGVNDVGPTLSRTPSAPQSHHSTANETHLRARFAIIPVVPPHSRHGRAPLSSLPMAVAFNQLTSLGESGIPTPDWFSLPLRYICLLVTSFDLPHPVTIVVALASQR</sequence>
<dbReference type="AlphaFoldDB" id="A0A9P6DDB7"/>
<evidence type="ECO:0000313" key="3">
    <source>
        <dbReference type="Proteomes" id="UP000807025"/>
    </source>
</evidence>
<feature type="region of interest" description="Disordered" evidence="1">
    <location>
        <begin position="1"/>
        <end position="35"/>
    </location>
</feature>
<keyword evidence="3" id="KW-1185">Reference proteome</keyword>
<dbReference type="Proteomes" id="UP000807025">
    <property type="component" value="Unassembled WGS sequence"/>
</dbReference>
<gene>
    <name evidence="2" type="ORF">BDN71DRAFT_1510165</name>
</gene>
<reference evidence="2" key="1">
    <citation type="submission" date="2020-11" db="EMBL/GenBank/DDBJ databases">
        <authorList>
            <consortium name="DOE Joint Genome Institute"/>
            <person name="Ahrendt S."/>
            <person name="Riley R."/>
            <person name="Andreopoulos W."/>
            <person name="Labutti K."/>
            <person name="Pangilinan J."/>
            <person name="Ruiz-Duenas F.J."/>
            <person name="Barrasa J.M."/>
            <person name="Sanchez-Garcia M."/>
            <person name="Camarero S."/>
            <person name="Miyauchi S."/>
            <person name="Serrano A."/>
            <person name="Linde D."/>
            <person name="Babiker R."/>
            <person name="Drula E."/>
            <person name="Ayuso-Fernandez I."/>
            <person name="Pacheco R."/>
            <person name="Padilla G."/>
            <person name="Ferreira P."/>
            <person name="Barriuso J."/>
            <person name="Kellner H."/>
            <person name="Castanera R."/>
            <person name="Alfaro M."/>
            <person name="Ramirez L."/>
            <person name="Pisabarro A.G."/>
            <person name="Kuo A."/>
            <person name="Tritt A."/>
            <person name="Lipzen A."/>
            <person name="He G."/>
            <person name="Yan M."/>
            <person name="Ng V."/>
            <person name="Cullen D."/>
            <person name="Martin F."/>
            <person name="Rosso M.-N."/>
            <person name="Henrissat B."/>
            <person name="Hibbett D."/>
            <person name="Martinez A.T."/>
            <person name="Grigoriev I.V."/>
        </authorList>
    </citation>
    <scope>NUCLEOTIDE SEQUENCE</scope>
    <source>
        <strain evidence="2">ATCC 90797</strain>
    </source>
</reference>
<accession>A0A9P6DDB7</accession>
<comment type="caution">
    <text evidence="2">The sequence shown here is derived from an EMBL/GenBank/DDBJ whole genome shotgun (WGS) entry which is preliminary data.</text>
</comment>
<protein>
    <submittedName>
        <fullName evidence="2">Uncharacterized protein</fullName>
    </submittedName>
</protein>
<evidence type="ECO:0000256" key="1">
    <source>
        <dbReference type="SAM" id="MobiDB-lite"/>
    </source>
</evidence>
<evidence type="ECO:0000313" key="2">
    <source>
        <dbReference type="EMBL" id="KAF9491693.1"/>
    </source>
</evidence>
<name>A0A9P6DDB7_PLEER</name>